<feature type="compositionally biased region" description="Basic and acidic residues" evidence="3">
    <location>
        <begin position="247"/>
        <end position="284"/>
    </location>
</feature>
<dbReference type="PANTHER" id="PTHR48027">
    <property type="entry name" value="HETEROGENEOUS NUCLEAR RIBONUCLEOPROTEIN 87F-RELATED"/>
    <property type="match status" value="1"/>
</dbReference>
<feature type="region of interest" description="Disordered" evidence="3">
    <location>
        <begin position="48"/>
        <end position="69"/>
    </location>
</feature>
<dbReference type="EMBL" id="JAIZAY010000018">
    <property type="protein sequence ID" value="KAJ8024999.1"/>
    <property type="molecule type" value="Genomic_DNA"/>
</dbReference>
<name>A0A9Q0YM76_HOLLE</name>
<reference evidence="5" key="1">
    <citation type="submission" date="2021-10" db="EMBL/GenBank/DDBJ databases">
        <title>Tropical sea cucumber genome reveals ecological adaptation and Cuvierian tubules defense mechanism.</title>
        <authorList>
            <person name="Chen T."/>
        </authorList>
    </citation>
    <scope>NUCLEOTIDE SEQUENCE</scope>
    <source>
        <strain evidence="5">Nanhai2018</strain>
        <tissue evidence="5">Muscle</tissue>
    </source>
</reference>
<sequence length="551" mass="62431">MHSSYSSVGQRTTRTSLHAIFPQSLLYRRLRKTISEIDCPSFKMSERRFSEEKRDSDRPRGRSGANSKLDLPKNSRLFVIASKAHTEEILREHFSQFEGLEDVWLVTDKRTGEKKGVAYIKYAKASLAAKALEGTDGKVIGSVGRAVKVKVAQSRESGSTRDFDEDEELTRIFLVTPKSYGEEEIREKFEVYGQINRIHLLTDKKTGEKKGLAYVKYYKMSDAALAIESCDPDFRAVWAEPRGNKSNNRDDHRRDRDRGRDDSWDRGRDRGDRGYDRGSDRDMRSKDRGYDDYLLRYPSTDYSPLPSVPAVSRGGAYDEVIQQFASVSIPVNATARLQVDVSGKTSEQQLSSLFNIIPGMEYCDFRVEQSSWGFRGTAHVRYKNKAFAAYARMRLNGFECPEGCPLMVQFMGSPDTGTSSSPPLMPPAASSGNHSYVQSSYIARESFTCSVQLPPPQLLAPEGSEVKERLFVILTRPLPEQVIQDVFCRYGQLINYYNIKGRNYGYAKFADEECARKAMEALHGQEVCGERLKVVIAEPEESLQNKRPRTD</sequence>
<feature type="region of interest" description="Disordered" evidence="3">
    <location>
        <begin position="239"/>
        <end position="284"/>
    </location>
</feature>
<feature type="domain" description="RRM" evidence="4">
    <location>
        <begin position="170"/>
        <end position="249"/>
    </location>
</feature>
<dbReference type="Pfam" id="PF00076">
    <property type="entry name" value="RRM_1"/>
    <property type="match status" value="3"/>
</dbReference>
<dbReference type="GO" id="GO:0003723">
    <property type="term" value="F:RNA binding"/>
    <property type="evidence" value="ECO:0007669"/>
    <property type="project" value="UniProtKB-UniRule"/>
</dbReference>
<evidence type="ECO:0000256" key="2">
    <source>
        <dbReference type="PROSITE-ProRule" id="PRU00176"/>
    </source>
</evidence>
<dbReference type="SUPFAM" id="SSF54928">
    <property type="entry name" value="RNA-binding domain, RBD"/>
    <property type="match status" value="4"/>
</dbReference>
<dbReference type="InterPro" id="IPR000504">
    <property type="entry name" value="RRM_dom"/>
</dbReference>
<evidence type="ECO:0000259" key="4">
    <source>
        <dbReference type="PROSITE" id="PS50102"/>
    </source>
</evidence>
<proteinExistence type="predicted"/>
<dbReference type="AlphaFoldDB" id="A0A9Q0YM76"/>
<accession>A0A9Q0YM76</accession>
<dbReference type="SMART" id="SM00360">
    <property type="entry name" value="RRM"/>
    <property type="match status" value="4"/>
</dbReference>
<dbReference type="InterPro" id="IPR035979">
    <property type="entry name" value="RBD_domain_sf"/>
</dbReference>
<evidence type="ECO:0000313" key="6">
    <source>
        <dbReference type="Proteomes" id="UP001152320"/>
    </source>
</evidence>
<feature type="domain" description="RRM" evidence="4">
    <location>
        <begin position="75"/>
        <end position="154"/>
    </location>
</feature>
<evidence type="ECO:0000256" key="1">
    <source>
        <dbReference type="ARBA" id="ARBA00022884"/>
    </source>
</evidence>
<dbReference type="Gene3D" id="3.30.70.330">
    <property type="match status" value="4"/>
</dbReference>
<dbReference type="OrthoDB" id="78437at2759"/>
<protein>
    <submittedName>
        <fullName evidence="5">RNA-binding protein 45</fullName>
    </submittedName>
</protein>
<evidence type="ECO:0000313" key="5">
    <source>
        <dbReference type="EMBL" id="KAJ8024999.1"/>
    </source>
</evidence>
<dbReference type="PROSITE" id="PS50102">
    <property type="entry name" value="RRM"/>
    <property type="match status" value="3"/>
</dbReference>
<keyword evidence="1 2" id="KW-0694">RNA-binding</keyword>
<dbReference type="Proteomes" id="UP001152320">
    <property type="component" value="Chromosome 18"/>
</dbReference>
<dbReference type="InterPro" id="IPR052462">
    <property type="entry name" value="SLIRP/GR-RBP-like"/>
</dbReference>
<feature type="domain" description="RRM" evidence="4">
    <location>
        <begin position="468"/>
        <end position="539"/>
    </location>
</feature>
<gene>
    <name evidence="5" type="ORF">HOLleu_35076</name>
</gene>
<keyword evidence="6" id="KW-1185">Reference proteome</keyword>
<evidence type="ECO:0000256" key="3">
    <source>
        <dbReference type="SAM" id="MobiDB-lite"/>
    </source>
</evidence>
<dbReference type="InterPro" id="IPR012677">
    <property type="entry name" value="Nucleotide-bd_a/b_plait_sf"/>
</dbReference>
<organism evidence="5 6">
    <name type="scientific">Holothuria leucospilota</name>
    <name type="common">Black long sea cucumber</name>
    <name type="synonym">Mertensiothuria leucospilota</name>
    <dbReference type="NCBI Taxonomy" id="206669"/>
    <lineage>
        <taxon>Eukaryota</taxon>
        <taxon>Metazoa</taxon>
        <taxon>Echinodermata</taxon>
        <taxon>Eleutherozoa</taxon>
        <taxon>Echinozoa</taxon>
        <taxon>Holothuroidea</taxon>
        <taxon>Aspidochirotacea</taxon>
        <taxon>Aspidochirotida</taxon>
        <taxon>Holothuriidae</taxon>
        <taxon>Holothuria</taxon>
    </lineage>
</organism>
<feature type="compositionally biased region" description="Basic and acidic residues" evidence="3">
    <location>
        <begin position="48"/>
        <end position="60"/>
    </location>
</feature>
<comment type="caution">
    <text evidence="5">The sequence shown here is derived from an EMBL/GenBank/DDBJ whole genome shotgun (WGS) entry which is preliminary data.</text>
</comment>